<keyword evidence="9" id="KW-0472">Membrane</keyword>
<reference evidence="13 14" key="1">
    <citation type="submission" date="2016-01" db="EMBL/GenBank/DDBJ databases">
        <authorList>
            <person name="Oliw E.H."/>
        </authorList>
    </citation>
    <scope>NUCLEOTIDE SEQUENCE [LARGE SCALE GENOMIC DNA]</scope>
    <source>
        <strain evidence="13">LMG 22029</strain>
    </source>
</reference>
<accession>A0A158G6D1</accession>
<dbReference type="GO" id="GO:0015288">
    <property type="term" value="F:porin activity"/>
    <property type="evidence" value="ECO:0007669"/>
    <property type="project" value="UniProtKB-KW"/>
</dbReference>
<evidence type="ECO:0000256" key="4">
    <source>
        <dbReference type="ARBA" id="ARBA00022452"/>
    </source>
</evidence>
<evidence type="ECO:0000256" key="8">
    <source>
        <dbReference type="ARBA" id="ARBA00023114"/>
    </source>
</evidence>
<dbReference type="InterPro" id="IPR023614">
    <property type="entry name" value="Porin_dom_sf"/>
</dbReference>
<protein>
    <submittedName>
        <fullName evidence="13">Gram-negative porin domain protein</fullName>
    </submittedName>
</protein>
<evidence type="ECO:0000256" key="10">
    <source>
        <dbReference type="ARBA" id="ARBA00023237"/>
    </source>
</evidence>
<dbReference type="InterPro" id="IPR002299">
    <property type="entry name" value="Porin_Neis"/>
</dbReference>
<dbReference type="InterPro" id="IPR050298">
    <property type="entry name" value="Gram-neg_bact_OMP"/>
</dbReference>
<evidence type="ECO:0000256" key="3">
    <source>
        <dbReference type="ARBA" id="ARBA00022448"/>
    </source>
</evidence>
<feature type="chain" id="PRO_5007810353" evidence="11">
    <location>
        <begin position="21"/>
        <end position="349"/>
    </location>
</feature>
<dbReference type="GO" id="GO:0046930">
    <property type="term" value="C:pore complex"/>
    <property type="evidence" value="ECO:0007669"/>
    <property type="project" value="UniProtKB-KW"/>
</dbReference>
<evidence type="ECO:0000259" key="12">
    <source>
        <dbReference type="Pfam" id="PF13609"/>
    </source>
</evidence>
<dbReference type="SUPFAM" id="SSF56935">
    <property type="entry name" value="Porins"/>
    <property type="match status" value="1"/>
</dbReference>
<dbReference type="GO" id="GO:0006811">
    <property type="term" value="P:monoatomic ion transport"/>
    <property type="evidence" value="ECO:0007669"/>
    <property type="project" value="UniProtKB-KW"/>
</dbReference>
<evidence type="ECO:0000256" key="1">
    <source>
        <dbReference type="ARBA" id="ARBA00004571"/>
    </source>
</evidence>
<sequence>MKKFRLLLSASTLASGFACADLAHANVTLYGVLDTYVGYTNASGKGAATAMQSGGLYASRVGLRGSEDLGGGLRAVFDLENGIQTNSGAAVDPASAFNRTAWVGIASPYGEVRFGRQNSILLLMHGKFDAFSGGTYGSFLHNTSTFAFRYDNTISYLSPNLAGFTFTGSVSPGGQTSPHDALNVYTGSLDYSRGPLYLGVSHAEQNGANGKVLTKTTFAGASYVFGKLTGFFGFYRGNNLGSNLTTSVEGKYHSVYSLSATYKFTPSFYLASAIGYAQDSSGKNSNSFEGSVGGFYSLSKRTLLYGTVERLQNRHGATYGLIGNGPVTVNAPAAGGGVTGAQVGIVHSF</sequence>
<keyword evidence="3" id="KW-0813">Transport</keyword>
<evidence type="ECO:0000256" key="6">
    <source>
        <dbReference type="ARBA" id="ARBA00022729"/>
    </source>
</evidence>
<feature type="signal peptide" evidence="11">
    <location>
        <begin position="1"/>
        <end position="20"/>
    </location>
</feature>
<dbReference type="PRINTS" id="PR00184">
    <property type="entry name" value="NEISSPPORIN"/>
</dbReference>
<dbReference type="PROSITE" id="PS51257">
    <property type="entry name" value="PROKAR_LIPOPROTEIN"/>
    <property type="match status" value="1"/>
</dbReference>
<keyword evidence="5" id="KW-0812">Transmembrane</keyword>
<dbReference type="GO" id="GO:0009279">
    <property type="term" value="C:cell outer membrane"/>
    <property type="evidence" value="ECO:0007669"/>
    <property type="project" value="UniProtKB-SubCell"/>
</dbReference>
<dbReference type="EMBL" id="FCOC02000005">
    <property type="protein sequence ID" value="SAL27453.1"/>
    <property type="molecule type" value="Genomic_DNA"/>
</dbReference>
<dbReference type="Gene3D" id="2.40.160.10">
    <property type="entry name" value="Porin"/>
    <property type="match status" value="1"/>
</dbReference>
<keyword evidence="6 11" id="KW-0732">Signal</keyword>
<dbReference type="AlphaFoldDB" id="A0A158G6D1"/>
<feature type="domain" description="Porin" evidence="12">
    <location>
        <begin position="10"/>
        <end position="315"/>
    </location>
</feature>
<evidence type="ECO:0000313" key="13">
    <source>
        <dbReference type="EMBL" id="SAL27453.1"/>
    </source>
</evidence>
<evidence type="ECO:0000256" key="7">
    <source>
        <dbReference type="ARBA" id="ARBA00023065"/>
    </source>
</evidence>
<dbReference type="PANTHER" id="PTHR34501">
    <property type="entry name" value="PROTEIN YDDL-RELATED"/>
    <property type="match status" value="1"/>
</dbReference>
<dbReference type="RefSeq" id="WP_060818858.1">
    <property type="nucleotide sequence ID" value="NZ_FCOC02000005.1"/>
</dbReference>
<dbReference type="InterPro" id="IPR033900">
    <property type="entry name" value="Gram_neg_porin_domain"/>
</dbReference>
<comment type="subunit">
    <text evidence="2">Homotrimer.</text>
</comment>
<comment type="subcellular location">
    <subcellularLocation>
        <location evidence="1">Cell outer membrane</location>
        <topology evidence="1">Multi-pass membrane protein</topology>
    </subcellularLocation>
</comment>
<evidence type="ECO:0000256" key="9">
    <source>
        <dbReference type="ARBA" id="ARBA00023136"/>
    </source>
</evidence>
<gene>
    <name evidence="13" type="ORF">AWB64_02267</name>
</gene>
<dbReference type="OrthoDB" id="8576858at2"/>
<dbReference type="CDD" id="cd00342">
    <property type="entry name" value="gram_neg_porins"/>
    <property type="match status" value="1"/>
</dbReference>
<name>A0A158G6D1_CABSO</name>
<dbReference type="PANTHER" id="PTHR34501:SF9">
    <property type="entry name" value="MAJOR OUTER MEMBRANE PROTEIN P.IA"/>
    <property type="match status" value="1"/>
</dbReference>
<evidence type="ECO:0000256" key="2">
    <source>
        <dbReference type="ARBA" id="ARBA00011233"/>
    </source>
</evidence>
<evidence type="ECO:0000256" key="11">
    <source>
        <dbReference type="SAM" id="SignalP"/>
    </source>
</evidence>
<dbReference type="Pfam" id="PF13609">
    <property type="entry name" value="Porin_4"/>
    <property type="match status" value="1"/>
</dbReference>
<keyword evidence="10" id="KW-0998">Cell outer membrane</keyword>
<evidence type="ECO:0000256" key="5">
    <source>
        <dbReference type="ARBA" id="ARBA00022692"/>
    </source>
</evidence>
<proteinExistence type="predicted"/>
<dbReference type="Proteomes" id="UP000054893">
    <property type="component" value="Unassembled WGS sequence"/>
</dbReference>
<keyword evidence="8" id="KW-0626">Porin</keyword>
<keyword evidence="4" id="KW-1134">Transmembrane beta strand</keyword>
<keyword evidence="7" id="KW-0406">Ion transport</keyword>
<evidence type="ECO:0000313" key="14">
    <source>
        <dbReference type="Proteomes" id="UP000054893"/>
    </source>
</evidence>
<organism evidence="13 14">
    <name type="scientific">Caballeronia sordidicola</name>
    <name type="common">Burkholderia sordidicola</name>
    <dbReference type="NCBI Taxonomy" id="196367"/>
    <lineage>
        <taxon>Bacteria</taxon>
        <taxon>Pseudomonadati</taxon>
        <taxon>Pseudomonadota</taxon>
        <taxon>Betaproteobacteria</taxon>
        <taxon>Burkholderiales</taxon>
        <taxon>Burkholderiaceae</taxon>
        <taxon>Caballeronia</taxon>
    </lineage>
</organism>